<sequence length="735" mass="86063">MCSERAAFLLRLREKARLGAGQNRTKYPRNEDDIRSPEDLSSSTLSDLNGSNMVTNFKLSDDAIINVSNNPGCSSDRPNIIQIREEPEDDIIEHEMIDDSDLDPDFTPDSEFSDSEDITLSRMRQKLVRRNKELEIAPVEETIVRRKRGRKVIKGDTREARNRRKACRNVGEEYSTSKGKLIRNRKCIKLNDCRKGCMLKVNHDIQRSIFDDYWKIGNYDKRVSYIASLILREDKKTGKTNPTKIRQYNYRYHLKVSGSMIEICKGCFKKTFDLSNKYIEYVLKKTSSSGVTLDDQRGHHTPANKTSSDRMDSVKEHISLIPTYESHYCRERTGDKRFLPSHYTLSRMYDEYKSFISPLKPVSRKIYESVFHTMNISIKKYSKDTCQLCDRLHSMIANEKKEEVKQKLKVDLQIHQKEAEAAYSAKKKDKEDSQNDETKVVYTFDLQQCLPTPNLSTSVAFYKRQLWTYNLTLHDCSHNSTTCCMWYETVSGRGANQIASCLFKELRSSQAQIRQVVLYSDTCGGQNKNSHIVVMFLLLMHFSSLSTVDHKFLIPGHTRMECDSDHSVIEKKKKKYEFPIEHPRDWYQLVRLCGKKKAFKVVEMEQDDFIDFASLLKSHFQVRKVDDHGNRFIWKNVKWIRYEKNNYGMFTYKNSHDQNEEFKTMSFLRRGHVTPPQKLPRCKFPNYISEEKKKNLIELLPYINGIFHDFYKNLPTEKTIRDELPDLEETSSADE</sequence>
<dbReference type="Proteomes" id="UP001153737">
    <property type="component" value="Chromosome 4"/>
</dbReference>
<dbReference type="AlphaFoldDB" id="A0A9N9SFR2"/>
<dbReference type="OrthoDB" id="6762579at2759"/>
<dbReference type="InterPro" id="IPR057191">
    <property type="entry name" value="DUF7869"/>
</dbReference>
<reference evidence="3" key="2">
    <citation type="submission" date="2022-10" db="EMBL/GenBank/DDBJ databases">
        <authorList>
            <consortium name="ENA_rothamsted_submissions"/>
            <consortium name="culmorum"/>
            <person name="King R."/>
        </authorList>
    </citation>
    <scope>NUCLEOTIDE SEQUENCE</scope>
</reference>
<organism evidence="3 4">
    <name type="scientific">Phaedon cochleariae</name>
    <name type="common">Mustard beetle</name>
    <dbReference type="NCBI Taxonomy" id="80249"/>
    <lineage>
        <taxon>Eukaryota</taxon>
        <taxon>Metazoa</taxon>
        <taxon>Ecdysozoa</taxon>
        <taxon>Arthropoda</taxon>
        <taxon>Hexapoda</taxon>
        <taxon>Insecta</taxon>
        <taxon>Pterygota</taxon>
        <taxon>Neoptera</taxon>
        <taxon>Endopterygota</taxon>
        <taxon>Coleoptera</taxon>
        <taxon>Polyphaga</taxon>
        <taxon>Cucujiformia</taxon>
        <taxon>Chrysomeloidea</taxon>
        <taxon>Chrysomelidae</taxon>
        <taxon>Chrysomelinae</taxon>
        <taxon>Chrysomelini</taxon>
        <taxon>Phaedon</taxon>
    </lineage>
</organism>
<feature type="region of interest" description="Disordered" evidence="1">
    <location>
        <begin position="20"/>
        <end position="47"/>
    </location>
</feature>
<evidence type="ECO:0000313" key="3">
    <source>
        <dbReference type="EMBL" id="CAG9820764.1"/>
    </source>
</evidence>
<dbReference type="EMBL" id="OU896710">
    <property type="protein sequence ID" value="CAG9820764.1"/>
    <property type="molecule type" value="Genomic_DNA"/>
</dbReference>
<evidence type="ECO:0000313" key="4">
    <source>
        <dbReference type="Proteomes" id="UP001153737"/>
    </source>
</evidence>
<evidence type="ECO:0000256" key="1">
    <source>
        <dbReference type="SAM" id="MobiDB-lite"/>
    </source>
</evidence>
<keyword evidence="4" id="KW-1185">Reference proteome</keyword>
<dbReference type="Pfam" id="PF25273">
    <property type="entry name" value="DUF7869"/>
    <property type="match status" value="1"/>
</dbReference>
<feature type="domain" description="DUF7869" evidence="2">
    <location>
        <begin position="483"/>
        <end position="631"/>
    </location>
</feature>
<dbReference type="PANTHER" id="PTHR10773:SF19">
    <property type="match status" value="1"/>
</dbReference>
<proteinExistence type="predicted"/>
<name>A0A9N9SFR2_PHACE</name>
<protein>
    <recommendedName>
        <fullName evidence="2">DUF7869 domain-containing protein</fullName>
    </recommendedName>
</protein>
<accession>A0A9N9SFR2</accession>
<reference evidence="3" key="1">
    <citation type="submission" date="2022-01" db="EMBL/GenBank/DDBJ databases">
        <authorList>
            <person name="King R."/>
        </authorList>
    </citation>
    <scope>NUCLEOTIDE SEQUENCE</scope>
</reference>
<feature type="region of interest" description="Disordered" evidence="1">
    <location>
        <begin position="290"/>
        <end position="309"/>
    </location>
</feature>
<feature type="compositionally biased region" description="Basic and acidic residues" evidence="1">
    <location>
        <begin position="28"/>
        <end position="38"/>
    </location>
</feature>
<gene>
    <name evidence="3" type="ORF">PHAECO_LOCUS8301</name>
</gene>
<evidence type="ECO:0000259" key="2">
    <source>
        <dbReference type="Pfam" id="PF25273"/>
    </source>
</evidence>
<dbReference type="PANTHER" id="PTHR10773">
    <property type="entry name" value="DNA-DIRECTED RNA POLYMERASES I, II, AND III SUBUNIT RPABC2"/>
    <property type="match status" value="1"/>
</dbReference>